<organism evidence="3 4">
    <name type="scientific">Musa balbisiana</name>
    <name type="common">Banana</name>
    <dbReference type="NCBI Taxonomy" id="52838"/>
    <lineage>
        <taxon>Eukaryota</taxon>
        <taxon>Viridiplantae</taxon>
        <taxon>Streptophyta</taxon>
        <taxon>Embryophyta</taxon>
        <taxon>Tracheophyta</taxon>
        <taxon>Spermatophyta</taxon>
        <taxon>Magnoliopsida</taxon>
        <taxon>Liliopsida</taxon>
        <taxon>Zingiberales</taxon>
        <taxon>Musaceae</taxon>
        <taxon>Musa</taxon>
    </lineage>
</organism>
<evidence type="ECO:0000313" key="3">
    <source>
        <dbReference type="EMBL" id="THU58672.1"/>
    </source>
</evidence>
<dbReference type="AlphaFoldDB" id="A0A4S8JCV6"/>
<keyword evidence="4" id="KW-1185">Reference proteome</keyword>
<evidence type="ECO:0000256" key="1">
    <source>
        <dbReference type="ARBA" id="ARBA00009995"/>
    </source>
</evidence>
<evidence type="ECO:0000256" key="2">
    <source>
        <dbReference type="ARBA" id="ARBA00022679"/>
    </source>
</evidence>
<gene>
    <name evidence="3" type="ORF">C4D60_Mb03t16840</name>
</gene>
<dbReference type="PANTHER" id="PTHR48047:SF19">
    <property type="entry name" value="GLYCOSYLTRANSFERASE"/>
    <property type="match status" value="1"/>
</dbReference>
<dbReference type="InterPro" id="IPR002213">
    <property type="entry name" value="UDP_glucos_trans"/>
</dbReference>
<keyword evidence="2" id="KW-0808">Transferase</keyword>
<comment type="caution">
    <text evidence="3">The sequence shown here is derived from an EMBL/GenBank/DDBJ whole genome shotgun (WGS) entry which is preliminary data.</text>
</comment>
<evidence type="ECO:0008006" key="5">
    <source>
        <dbReference type="Google" id="ProtNLM"/>
    </source>
</evidence>
<dbReference type="Gene3D" id="3.40.50.2000">
    <property type="entry name" value="Glycogen Phosphorylase B"/>
    <property type="match status" value="2"/>
</dbReference>
<dbReference type="Pfam" id="PF00201">
    <property type="entry name" value="UDPGT"/>
    <property type="match status" value="1"/>
</dbReference>
<dbReference type="STRING" id="52838.A0A4S8JCV6"/>
<protein>
    <recommendedName>
        <fullName evidence="5">Glycosyltransferase</fullName>
    </recommendedName>
</protein>
<dbReference type="PANTHER" id="PTHR48047">
    <property type="entry name" value="GLYCOSYLTRANSFERASE"/>
    <property type="match status" value="1"/>
</dbReference>
<dbReference type="SUPFAM" id="SSF53756">
    <property type="entry name" value="UDP-Glycosyltransferase/glycogen phosphorylase"/>
    <property type="match status" value="1"/>
</dbReference>
<accession>A0A4S8JCV6</accession>
<comment type="similarity">
    <text evidence="1">Belongs to the UDP-glycosyltransferase family.</text>
</comment>
<reference evidence="3 4" key="1">
    <citation type="journal article" date="2019" name="Nat. Plants">
        <title>Genome sequencing of Musa balbisiana reveals subgenome evolution and function divergence in polyploid bananas.</title>
        <authorList>
            <person name="Yao X."/>
        </authorList>
    </citation>
    <scope>NUCLEOTIDE SEQUENCE [LARGE SCALE GENOMIC DNA]</scope>
    <source>
        <strain evidence="4">cv. DH-PKW</strain>
        <tissue evidence="3">Leaves</tissue>
    </source>
</reference>
<proteinExistence type="inferred from homology"/>
<dbReference type="FunFam" id="3.40.50.2000:FF:000063">
    <property type="entry name" value="Glycosyltransferase"/>
    <property type="match status" value="1"/>
</dbReference>
<dbReference type="Proteomes" id="UP000317650">
    <property type="component" value="Chromosome 3"/>
</dbReference>
<dbReference type="EMBL" id="PYDT01000006">
    <property type="protein sequence ID" value="THU58672.1"/>
    <property type="molecule type" value="Genomic_DNA"/>
</dbReference>
<evidence type="ECO:0000313" key="4">
    <source>
        <dbReference type="Proteomes" id="UP000317650"/>
    </source>
</evidence>
<sequence length="493" mass="53571">MGSVDAASTARPLHVVFFPLMSPGHMIPMVDMARLFALRGVRSSVVTTPGNAHSVRPAIDAAAALGHPLALHLIPFPDPSATGLAPACENLSDVPAAQFDNFVNALFLFQAPVAALLRDLRPDALVSDSLFTWTADLAAALGVPRLIFHGAGAFPQYVICNLLGHFPFLESFTMDGLPHPILLYKDGLPELMDNFAFLQLLGEAEAKSYGVVVNTYREMEPAYVDYYKKHHPQGLRAWCVGPVSLCCRAAEEERAKRGGLPATEANRILSWLDGKPAGSVVYLCFGSLCRLGVAQLRAIANGLEASGRAFLWVVRRDAEGDPVAEEKWMPEGFEERVRGRGLLVRGWAPQLAVLGHAAVGWFVTHCGWNSLQEAVCAGVPMLTWPLFHEQFINQELVVEVMGAGLRVWEGLRRCRSPEQTPELVSAEEVEAAVRKATGRGEDAEAVRRRAKEYGEAARKAVDEGGSTHEDVTNLIKELEAVRLQKAGQGEAAQ</sequence>
<dbReference type="GO" id="GO:0035251">
    <property type="term" value="F:UDP-glucosyltransferase activity"/>
    <property type="evidence" value="ECO:0007669"/>
    <property type="project" value="TreeGrafter"/>
</dbReference>
<name>A0A4S8JCV6_MUSBA</name>
<dbReference type="CDD" id="cd03784">
    <property type="entry name" value="GT1_Gtf-like"/>
    <property type="match status" value="1"/>
</dbReference>